<sequence length="204" mass="22359">MLPSYTSGNEGLPGMERKRHSTPYIFTDSMSDYNQPLDMTKKCCKNMEQQSQQRRPSVITCAPALMRSHCQRKDHGARLSSPLSEASPTGSILSHSDDNVQPGYRREVVSGMCDPVIDEHFRRSLGKDYPEFLSSATPTAPSVSITVDDHFAKALGDIWLRLQHTKPGPKDITTATAAASGTKMSPRSSPSSPILQHPQGMVST</sequence>
<evidence type="ECO:0000313" key="2">
    <source>
        <dbReference type="Proteomes" id="UP000694941"/>
    </source>
</evidence>
<dbReference type="SMART" id="SM00711">
    <property type="entry name" value="TDU"/>
    <property type="match status" value="2"/>
</dbReference>
<dbReference type="GeneID" id="106473903"/>
<dbReference type="PANTHER" id="PTHR17604">
    <property type="entry name" value="TRANSCRIPTION COFACTOR VESTIGIAL-LIKE PROTEIN 4"/>
    <property type="match status" value="1"/>
</dbReference>
<keyword evidence="2" id="KW-1185">Reference proteome</keyword>
<feature type="compositionally biased region" description="Polar residues" evidence="1">
    <location>
        <begin position="81"/>
        <end position="94"/>
    </location>
</feature>
<name>A0ABM1TQ60_LIMPO</name>
<evidence type="ECO:0000256" key="1">
    <source>
        <dbReference type="SAM" id="MobiDB-lite"/>
    </source>
</evidence>
<proteinExistence type="predicted"/>
<dbReference type="InterPro" id="IPR006627">
    <property type="entry name" value="TDU_repeat"/>
</dbReference>
<gene>
    <name evidence="3" type="primary">LOC106473903</name>
</gene>
<feature type="region of interest" description="Disordered" evidence="1">
    <location>
        <begin position="165"/>
        <end position="204"/>
    </location>
</feature>
<organism evidence="2 3">
    <name type="scientific">Limulus polyphemus</name>
    <name type="common">Atlantic horseshoe crab</name>
    <dbReference type="NCBI Taxonomy" id="6850"/>
    <lineage>
        <taxon>Eukaryota</taxon>
        <taxon>Metazoa</taxon>
        <taxon>Ecdysozoa</taxon>
        <taxon>Arthropoda</taxon>
        <taxon>Chelicerata</taxon>
        <taxon>Merostomata</taxon>
        <taxon>Xiphosura</taxon>
        <taxon>Limulidae</taxon>
        <taxon>Limulus</taxon>
    </lineage>
</organism>
<reference evidence="3" key="1">
    <citation type="submission" date="2025-08" db="UniProtKB">
        <authorList>
            <consortium name="RefSeq"/>
        </authorList>
    </citation>
    <scope>IDENTIFICATION</scope>
    <source>
        <tissue evidence="3">Muscle</tissue>
    </source>
</reference>
<dbReference type="RefSeq" id="XP_022258016.1">
    <property type="nucleotide sequence ID" value="XM_022402308.1"/>
</dbReference>
<dbReference type="Proteomes" id="UP000694941">
    <property type="component" value="Unplaced"/>
</dbReference>
<protein>
    <submittedName>
        <fullName evidence="3">Transcription cofactor vestigial-like protein 4</fullName>
    </submittedName>
</protein>
<feature type="region of interest" description="Disordered" evidence="1">
    <location>
        <begin position="72"/>
        <end position="101"/>
    </location>
</feature>
<accession>A0ABM1TQ60</accession>
<feature type="compositionally biased region" description="Polar residues" evidence="1">
    <location>
        <begin position="173"/>
        <end position="194"/>
    </location>
</feature>
<dbReference type="Pfam" id="PF15245">
    <property type="entry name" value="VGLL4"/>
    <property type="match status" value="1"/>
</dbReference>
<dbReference type="InterPro" id="IPR028184">
    <property type="entry name" value="VGLL4"/>
</dbReference>
<evidence type="ECO:0000313" key="3">
    <source>
        <dbReference type="RefSeq" id="XP_022258016.1"/>
    </source>
</evidence>
<dbReference type="PANTHER" id="PTHR17604:SF7">
    <property type="entry name" value="TONDU-DOMAIN-CONTAINING GROWTH INHIBITOR, ISOFORM A"/>
    <property type="match status" value="1"/>
</dbReference>